<dbReference type="PROSITE" id="PS51369">
    <property type="entry name" value="TCP"/>
    <property type="match status" value="1"/>
</dbReference>
<accession>A0A6M8Y9G4</accession>
<keyword evidence="5" id="KW-0539">Nucleus</keyword>
<reference evidence="8" key="1">
    <citation type="submission" date="2019-12" db="EMBL/GenBank/DDBJ databases">
        <authorList>
            <person name="Pabon Mora N."/>
            <person name="Madrigal Y."/>
            <person name="Alzate J.F."/>
            <person name="Ambrose B.A."/>
            <person name="Ferrandiz C."/>
            <person name="Wanke S."/>
            <person name="Neinhuis C."/>
            <person name="Gonzalez F."/>
        </authorList>
    </citation>
    <scope>NUCLEOTIDE SEQUENCE</scope>
</reference>
<evidence type="ECO:0000256" key="1">
    <source>
        <dbReference type="ARBA" id="ARBA00004123"/>
    </source>
</evidence>
<feature type="region of interest" description="Disordered" evidence="6">
    <location>
        <begin position="1"/>
        <end position="34"/>
    </location>
</feature>
<proteinExistence type="evidence at transcript level"/>
<evidence type="ECO:0000256" key="5">
    <source>
        <dbReference type="ARBA" id="ARBA00023242"/>
    </source>
</evidence>
<sequence>MIRNSLENAFPTKQEGGGKDGKIPKGPSSSRPWSILKDPRIVRVSRSFGGKDRHSKVRTIRGLRDRRVRLSVQTAIQLYDLQDRLGLNQPSKVVDWLLAAAQQDIDKLPPLPMPMENFMQYAQPMVVSHDFHSSQAPSSSLFAANNGYMKSSGAHPFTLLSGKETSKADANVVVEENHIARPGKGTFWTSDAPQRAKCKETGRRGAEEEQQLEVHGGQLGPSPLSRQSTQSSLPGLLPYASYYHWDSSANPCVSHVGGVGYSSQTEEPHIALSSSSLPAGSQLLLCPSGMVPSIFPSYVNASADYDPKYINHFQMLSPSSQNTLPTSIATSMYSIAPAMRPFQVNIAAKDQRPGADHESHSALGRKSDVGGPNALTSSSFLDD</sequence>
<dbReference type="AlphaFoldDB" id="A0A6M8Y9G4"/>
<feature type="compositionally biased region" description="Basic and acidic residues" evidence="6">
    <location>
        <begin position="349"/>
        <end position="368"/>
    </location>
</feature>
<dbReference type="EMBL" id="MN786989">
    <property type="protein sequence ID" value="QKK36287.1"/>
    <property type="molecule type" value="mRNA"/>
</dbReference>
<dbReference type="Pfam" id="PF03634">
    <property type="entry name" value="TCP"/>
    <property type="match status" value="1"/>
</dbReference>
<keyword evidence="4" id="KW-0804">Transcription</keyword>
<gene>
    <name evidence="8" type="primary">CIN2</name>
</gene>
<protein>
    <submittedName>
        <fullName evidence="8">CINCINNATA2</fullName>
    </submittedName>
</protein>
<dbReference type="GO" id="GO:0043565">
    <property type="term" value="F:sequence-specific DNA binding"/>
    <property type="evidence" value="ECO:0007669"/>
    <property type="project" value="TreeGrafter"/>
</dbReference>
<evidence type="ECO:0000313" key="8">
    <source>
        <dbReference type="EMBL" id="QKK36287.1"/>
    </source>
</evidence>
<evidence type="ECO:0000256" key="6">
    <source>
        <dbReference type="SAM" id="MobiDB-lite"/>
    </source>
</evidence>
<evidence type="ECO:0000259" key="7">
    <source>
        <dbReference type="PROSITE" id="PS51369"/>
    </source>
</evidence>
<feature type="region of interest" description="Disordered" evidence="6">
    <location>
        <begin position="183"/>
        <end position="230"/>
    </location>
</feature>
<feature type="compositionally biased region" description="Basic and acidic residues" evidence="6">
    <location>
        <begin position="197"/>
        <end position="207"/>
    </location>
</feature>
<dbReference type="PANTHER" id="PTHR31072:SF147">
    <property type="entry name" value="TRANSCRIPTION FACTOR TCP13"/>
    <property type="match status" value="1"/>
</dbReference>
<comment type="subcellular location">
    <subcellularLocation>
        <location evidence="1">Nucleus</location>
    </subcellularLocation>
</comment>
<evidence type="ECO:0000256" key="3">
    <source>
        <dbReference type="ARBA" id="ARBA00023125"/>
    </source>
</evidence>
<feature type="compositionally biased region" description="Polar residues" evidence="6">
    <location>
        <begin position="374"/>
        <end position="383"/>
    </location>
</feature>
<keyword evidence="2" id="KW-0805">Transcription regulation</keyword>
<name>A0A6M8Y9G4_9MAGN</name>
<evidence type="ECO:0000256" key="2">
    <source>
        <dbReference type="ARBA" id="ARBA00023015"/>
    </source>
</evidence>
<feature type="domain" description="TCP" evidence="7">
    <location>
        <begin position="50"/>
        <end position="108"/>
    </location>
</feature>
<dbReference type="InterPro" id="IPR005333">
    <property type="entry name" value="Transcription_factor_TCP"/>
</dbReference>
<keyword evidence="3" id="KW-0238">DNA-binding</keyword>
<organism evidence="8">
    <name type="scientific">Aristolochia deltantha</name>
    <dbReference type="NCBI Taxonomy" id="2742929"/>
    <lineage>
        <taxon>Eukaryota</taxon>
        <taxon>Viridiplantae</taxon>
        <taxon>Streptophyta</taxon>
        <taxon>Embryophyta</taxon>
        <taxon>Tracheophyta</taxon>
        <taxon>Spermatophyta</taxon>
        <taxon>Magnoliopsida</taxon>
        <taxon>Magnoliidae</taxon>
        <taxon>Piperales</taxon>
        <taxon>Aristolochiaceae</taxon>
        <taxon>Aristolochia</taxon>
    </lineage>
</organism>
<dbReference type="GO" id="GO:0005634">
    <property type="term" value="C:nucleus"/>
    <property type="evidence" value="ECO:0007669"/>
    <property type="project" value="UniProtKB-SubCell"/>
</dbReference>
<evidence type="ECO:0000256" key="4">
    <source>
        <dbReference type="ARBA" id="ARBA00023163"/>
    </source>
</evidence>
<dbReference type="GO" id="GO:0003700">
    <property type="term" value="F:DNA-binding transcription factor activity"/>
    <property type="evidence" value="ECO:0007669"/>
    <property type="project" value="InterPro"/>
</dbReference>
<feature type="region of interest" description="Disordered" evidence="6">
    <location>
        <begin position="349"/>
        <end position="383"/>
    </location>
</feature>
<reference evidence="8" key="2">
    <citation type="journal article" date="2020" name="New Phytol.">
        <title>Class II TCP gene evolution in perianth-bearing Piperales and their contribution to the bilateral calyx in Aristolochia.</title>
        <authorList>
            <person name="Pabon-Mora N."/>
            <person name="Madrigal Y."/>
            <person name="Alzate J.F."/>
            <person name="Ambrose B.A."/>
            <person name="Ferrandiz C."/>
            <person name="Wanke S."/>
            <person name="Neinhuis C."/>
            <person name="Gonzalez F."/>
        </authorList>
    </citation>
    <scope>NUCLEOTIDE SEQUENCE</scope>
</reference>
<dbReference type="PANTHER" id="PTHR31072">
    <property type="entry name" value="TRANSCRIPTION FACTOR TCP4-RELATED"/>
    <property type="match status" value="1"/>
</dbReference>
<dbReference type="InterPro" id="IPR017887">
    <property type="entry name" value="TF_TCP_subgr"/>
</dbReference>